<evidence type="ECO:0000256" key="5">
    <source>
        <dbReference type="ARBA" id="ARBA00022833"/>
    </source>
</evidence>
<proteinExistence type="inferred from homology"/>
<evidence type="ECO:0000256" key="2">
    <source>
        <dbReference type="ARBA" id="ARBA00022598"/>
    </source>
</evidence>
<comment type="similarity">
    <text evidence="7">Belongs to the QueC family.</text>
</comment>
<dbReference type="HAMAP" id="MF_01633">
    <property type="entry name" value="QueC"/>
    <property type="match status" value="1"/>
</dbReference>
<dbReference type="InterPro" id="IPR014729">
    <property type="entry name" value="Rossmann-like_a/b/a_fold"/>
</dbReference>
<dbReference type="PANTHER" id="PTHR42914:SF1">
    <property type="entry name" value="7-CYANO-7-DEAZAGUANINE SYNTHASE"/>
    <property type="match status" value="1"/>
</dbReference>
<dbReference type="InterPro" id="IPR018317">
    <property type="entry name" value="QueC"/>
</dbReference>
<evidence type="ECO:0000256" key="7">
    <source>
        <dbReference type="ARBA" id="ARBA00037993"/>
    </source>
</evidence>
<comment type="catalytic activity">
    <reaction evidence="9">
        <text>7-carboxy-7-carbaguanine + NH4(+) + 2 ATP = 7-cyano-7-carbaguanine + 2 AMP + 2 diphosphate + 2 H(+)</text>
        <dbReference type="Rhea" id="RHEA:27982"/>
        <dbReference type="ChEBI" id="CHEBI:15378"/>
        <dbReference type="ChEBI" id="CHEBI:28938"/>
        <dbReference type="ChEBI" id="CHEBI:30616"/>
        <dbReference type="ChEBI" id="CHEBI:33019"/>
        <dbReference type="ChEBI" id="CHEBI:45075"/>
        <dbReference type="ChEBI" id="CHEBI:61036"/>
        <dbReference type="ChEBI" id="CHEBI:456215"/>
        <dbReference type="EC" id="6.3.4.20"/>
    </reaction>
</comment>
<dbReference type="GO" id="GO:0005524">
    <property type="term" value="F:ATP binding"/>
    <property type="evidence" value="ECO:0007669"/>
    <property type="project" value="UniProtKB-KW"/>
</dbReference>
<keyword evidence="5" id="KW-0862">Zinc</keyword>
<organism evidence="10">
    <name type="scientific">marine sediment metagenome</name>
    <dbReference type="NCBI Taxonomy" id="412755"/>
    <lineage>
        <taxon>unclassified sequences</taxon>
        <taxon>metagenomes</taxon>
        <taxon>ecological metagenomes</taxon>
    </lineage>
</organism>
<sequence length="233" mass="26199">MKRKIVVLFSGGLDSTVLLAKCLMYYDEVVALNFDYGSKHNKRERAAARAIATKYNVKCFEYTLPSYCQYQQLPDELVMQPFLASNLLITGEEIPEGHYEDKKMEATIVPFRNGIMLSLAIGFAESLKFNVIGLAAQAGDYAVYPDCRPKFFQAMREASLQGTKWGVGICVPFLKDVKKNIVIRGSELKVPFELTWTCYKGGKKHCGKCSACVERIEAFKLANIEDPVEYETA</sequence>
<keyword evidence="3" id="KW-0479">Metal-binding</keyword>
<dbReference type="PIRSF" id="PIRSF006293">
    <property type="entry name" value="ExsB"/>
    <property type="match status" value="1"/>
</dbReference>
<dbReference type="PANTHER" id="PTHR42914">
    <property type="entry name" value="7-CYANO-7-DEAZAGUANINE SYNTHASE"/>
    <property type="match status" value="1"/>
</dbReference>
<comment type="caution">
    <text evidence="10">The sequence shown here is derived from an EMBL/GenBank/DDBJ whole genome shotgun (WGS) entry which is preliminary data.</text>
</comment>
<keyword evidence="2" id="KW-0436">Ligase</keyword>
<dbReference type="NCBIfam" id="TIGR00364">
    <property type="entry name" value="7-cyano-7-deazaguanine synthase QueC"/>
    <property type="match status" value="1"/>
</dbReference>
<dbReference type="AlphaFoldDB" id="A0A0F9P7A5"/>
<evidence type="ECO:0000256" key="1">
    <source>
        <dbReference type="ARBA" id="ARBA00005061"/>
    </source>
</evidence>
<dbReference type="GO" id="GO:0016874">
    <property type="term" value="F:ligase activity"/>
    <property type="evidence" value="ECO:0007669"/>
    <property type="project" value="UniProtKB-KW"/>
</dbReference>
<dbReference type="Gene3D" id="3.40.50.620">
    <property type="entry name" value="HUPs"/>
    <property type="match status" value="1"/>
</dbReference>
<protein>
    <recommendedName>
        <fullName evidence="8">7-cyano-7-deazaguanine synthase</fullName>
        <ecNumber evidence="8">6.3.4.20</ecNumber>
    </recommendedName>
</protein>
<dbReference type="SUPFAM" id="SSF52402">
    <property type="entry name" value="Adenine nucleotide alpha hydrolases-like"/>
    <property type="match status" value="1"/>
</dbReference>
<evidence type="ECO:0000256" key="4">
    <source>
        <dbReference type="ARBA" id="ARBA00022741"/>
    </source>
</evidence>
<comment type="pathway">
    <text evidence="1">Purine metabolism; 7-cyano-7-deazaguanine biosynthesis.</text>
</comment>
<dbReference type="EMBL" id="LAZR01005816">
    <property type="protein sequence ID" value="KKM96920.1"/>
    <property type="molecule type" value="Genomic_DNA"/>
</dbReference>
<name>A0A0F9P7A5_9ZZZZ</name>
<evidence type="ECO:0000256" key="9">
    <source>
        <dbReference type="ARBA" id="ARBA00047890"/>
    </source>
</evidence>
<evidence type="ECO:0000256" key="8">
    <source>
        <dbReference type="ARBA" id="ARBA00039149"/>
    </source>
</evidence>
<dbReference type="EC" id="6.3.4.20" evidence="8"/>
<dbReference type="Pfam" id="PF06508">
    <property type="entry name" value="QueC"/>
    <property type="match status" value="1"/>
</dbReference>
<keyword evidence="4" id="KW-0547">Nucleotide-binding</keyword>
<gene>
    <name evidence="10" type="ORF">LCGC14_1173300</name>
</gene>
<evidence type="ECO:0000256" key="6">
    <source>
        <dbReference type="ARBA" id="ARBA00022840"/>
    </source>
</evidence>
<keyword evidence="6" id="KW-0067">ATP-binding</keyword>
<dbReference type="GO" id="GO:0046872">
    <property type="term" value="F:metal ion binding"/>
    <property type="evidence" value="ECO:0007669"/>
    <property type="project" value="UniProtKB-KW"/>
</dbReference>
<accession>A0A0F9P7A5</accession>
<reference evidence="10" key="1">
    <citation type="journal article" date="2015" name="Nature">
        <title>Complex archaea that bridge the gap between prokaryotes and eukaryotes.</title>
        <authorList>
            <person name="Spang A."/>
            <person name="Saw J.H."/>
            <person name="Jorgensen S.L."/>
            <person name="Zaremba-Niedzwiedzka K."/>
            <person name="Martijn J."/>
            <person name="Lind A.E."/>
            <person name="van Eijk R."/>
            <person name="Schleper C."/>
            <person name="Guy L."/>
            <person name="Ettema T.J."/>
        </authorList>
    </citation>
    <scope>NUCLEOTIDE SEQUENCE</scope>
</reference>
<evidence type="ECO:0000313" key="10">
    <source>
        <dbReference type="EMBL" id="KKM96920.1"/>
    </source>
</evidence>
<dbReference type="CDD" id="cd01995">
    <property type="entry name" value="QueC-like"/>
    <property type="match status" value="1"/>
</dbReference>
<evidence type="ECO:0000256" key="3">
    <source>
        <dbReference type="ARBA" id="ARBA00022723"/>
    </source>
</evidence>